<protein>
    <submittedName>
        <fullName evidence="2">Uncharacterized protein</fullName>
    </submittedName>
</protein>
<reference evidence="2 3" key="1">
    <citation type="submission" date="2020-04" db="EMBL/GenBank/DDBJ databases">
        <authorList>
            <person name="De Canck E."/>
        </authorList>
    </citation>
    <scope>NUCLEOTIDE SEQUENCE [LARGE SCALE GENOMIC DNA]</scope>
    <source>
        <strain evidence="2 3">LMG 28688</strain>
    </source>
</reference>
<dbReference type="EMBL" id="CADIKL010000058">
    <property type="protein sequence ID" value="CAB3808367.1"/>
    <property type="molecule type" value="Genomic_DNA"/>
</dbReference>
<proteinExistence type="predicted"/>
<evidence type="ECO:0000256" key="1">
    <source>
        <dbReference type="SAM" id="Phobius"/>
    </source>
</evidence>
<gene>
    <name evidence="2" type="ORF">LMG28688_06741</name>
</gene>
<dbReference type="AlphaFoldDB" id="A0A6J5H011"/>
<feature type="transmembrane region" description="Helical" evidence="1">
    <location>
        <begin position="81"/>
        <end position="101"/>
    </location>
</feature>
<feature type="transmembrane region" description="Helical" evidence="1">
    <location>
        <begin position="20"/>
        <end position="42"/>
    </location>
</feature>
<sequence length="157" mass="16986">MWLPGYLNRFRGMSPEAAAKAAVVVLVGAFSFTFWGIVVGRLARRQPRNKLPALPALCLVTAVIFVVAFGGTYTADRQFKLIVLGGFFTNCTVGVVAGVAVDVVHPGVRSTGAAVLSLFQNVRCATGSCAGPRRHPEHWYCGLSWGYWVKETLRTNV</sequence>
<keyword evidence="1" id="KW-0812">Transmembrane</keyword>
<dbReference type="InterPro" id="IPR036259">
    <property type="entry name" value="MFS_trans_sf"/>
</dbReference>
<keyword evidence="3" id="KW-1185">Reference proteome</keyword>
<keyword evidence="1" id="KW-0472">Membrane</keyword>
<evidence type="ECO:0000313" key="2">
    <source>
        <dbReference type="EMBL" id="CAB3808367.1"/>
    </source>
</evidence>
<dbReference type="Proteomes" id="UP000494119">
    <property type="component" value="Unassembled WGS sequence"/>
</dbReference>
<name>A0A6J5H011_9BURK</name>
<accession>A0A6J5H011</accession>
<keyword evidence="1" id="KW-1133">Transmembrane helix</keyword>
<evidence type="ECO:0000313" key="3">
    <source>
        <dbReference type="Proteomes" id="UP000494119"/>
    </source>
</evidence>
<organism evidence="2 3">
    <name type="scientific">Paraburkholderia caffeinitolerans</name>
    <dbReference type="NCBI Taxonomy" id="1723730"/>
    <lineage>
        <taxon>Bacteria</taxon>
        <taxon>Pseudomonadati</taxon>
        <taxon>Pseudomonadota</taxon>
        <taxon>Betaproteobacteria</taxon>
        <taxon>Burkholderiales</taxon>
        <taxon>Burkholderiaceae</taxon>
        <taxon>Paraburkholderia</taxon>
    </lineage>
</organism>
<dbReference type="SUPFAM" id="SSF103473">
    <property type="entry name" value="MFS general substrate transporter"/>
    <property type="match status" value="1"/>
</dbReference>
<dbReference type="RefSeq" id="WP_175198179.1">
    <property type="nucleotide sequence ID" value="NZ_JBHSGE010000094.1"/>
</dbReference>
<dbReference type="Gene3D" id="1.20.1250.20">
    <property type="entry name" value="MFS general substrate transporter like domains"/>
    <property type="match status" value="1"/>
</dbReference>
<feature type="transmembrane region" description="Helical" evidence="1">
    <location>
        <begin position="54"/>
        <end position="75"/>
    </location>
</feature>